<feature type="compositionally biased region" description="Polar residues" evidence="4">
    <location>
        <begin position="24"/>
        <end position="37"/>
    </location>
</feature>
<dbReference type="PROSITE" id="PS51715">
    <property type="entry name" value="G_GB1_RHD3"/>
    <property type="match status" value="1"/>
</dbReference>
<dbReference type="PANTHER" id="PTHR10751">
    <property type="entry name" value="GUANYLATE BINDING PROTEIN"/>
    <property type="match status" value="1"/>
</dbReference>
<keyword evidence="7" id="KW-1185">Reference proteome</keyword>
<name>A0ABY7EVF4_MYAAR</name>
<protein>
    <submittedName>
        <fullName evidence="6">GBP2-like protein</fullName>
    </submittedName>
</protein>
<accession>A0ABY7EVF4</accession>
<dbReference type="InterPro" id="IPR030386">
    <property type="entry name" value="G_GB1_RHD3_dom"/>
</dbReference>
<comment type="similarity">
    <text evidence="3">Belongs to the TRAFAC class dynamin-like GTPase superfamily. GB1/RHD3 GTPase family.</text>
</comment>
<evidence type="ECO:0000313" key="7">
    <source>
        <dbReference type="Proteomes" id="UP001164746"/>
    </source>
</evidence>
<organism evidence="6 7">
    <name type="scientific">Mya arenaria</name>
    <name type="common">Soft-shell clam</name>
    <dbReference type="NCBI Taxonomy" id="6604"/>
    <lineage>
        <taxon>Eukaryota</taxon>
        <taxon>Metazoa</taxon>
        <taxon>Spiralia</taxon>
        <taxon>Lophotrochozoa</taxon>
        <taxon>Mollusca</taxon>
        <taxon>Bivalvia</taxon>
        <taxon>Autobranchia</taxon>
        <taxon>Heteroconchia</taxon>
        <taxon>Euheterodonta</taxon>
        <taxon>Imparidentia</taxon>
        <taxon>Neoheterodontei</taxon>
        <taxon>Myida</taxon>
        <taxon>Myoidea</taxon>
        <taxon>Myidae</taxon>
        <taxon>Mya</taxon>
    </lineage>
</organism>
<evidence type="ECO:0000259" key="5">
    <source>
        <dbReference type="PROSITE" id="PS51715"/>
    </source>
</evidence>
<evidence type="ECO:0000256" key="3">
    <source>
        <dbReference type="PROSITE-ProRule" id="PRU01052"/>
    </source>
</evidence>
<gene>
    <name evidence="6" type="ORF">MAR_004038</name>
</gene>
<dbReference type="Proteomes" id="UP001164746">
    <property type="component" value="Chromosome 9"/>
</dbReference>
<proteinExistence type="inferred from homology"/>
<dbReference type="SUPFAM" id="SSF52540">
    <property type="entry name" value="P-loop containing nucleoside triphosphate hydrolases"/>
    <property type="match status" value="1"/>
</dbReference>
<evidence type="ECO:0000256" key="4">
    <source>
        <dbReference type="SAM" id="MobiDB-lite"/>
    </source>
</evidence>
<dbReference type="InterPro" id="IPR027417">
    <property type="entry name" value="P-loop_NTPase"/>
</dbReference>
<feature type="region of interest" description="Disordered" evidence="4">
    <location>
        <begin position="1"/>
        <end position="68"/>
    </location>
</feature>
<dbReference type="InterPro" id="IPR015894">
    <property type="entry name" value="Guanylate-bd_N"/>
</dbReference>
<feature type="domain" description="GB1/RHD3-type G" evidence="5">
    <location>
        <begin position="102"/>
        <end position="129"/>
    </location>
</feature>
<dbReference type="EMBL" id="CP111020">
    <property type="protein sequence ID" value="WAR13933.1"/>
    <property type="molecule type" value="Genomic_DNA"/>
</dbReference>
<feature type="non-terminal residue" evidence="6">
    <location>
        <position position="1"/>
    </location>
</feature>
<dbReference type="Gene3D" id="3.40.50.300">
    <property type="entry name" value="P-loop containing nucleotide triphosphate hydrolases"/>
    <property type="match status" value="1"/>
</dbReference>
<keyword evidence="1" id="KW-0547">Nucleotide-binding</keyword>
<keyword evidence="2" id="KW-0342">GTP-binding</keyword>
<feature type="compositionally biased region" description="Polar residues" evidence="4">
    <location>
        <begin position="1"/>
        <end position="11"/>
    </location>
</feature>
<sequence>MASNENPTDSSAIKELGTKLKLFEQTSKGEPTQTRNADTPHMKRSGPFQNQVTTERESPSPRTYLSTHDSSVFKKPQCLISAIEANTLKVCDDVLDQISRIDKPCVIVSIAGLYRTGKSYLMNRLAGAH</sequence>
<evidence type="ECO:0000256" key="2">
    <source>
        <dbReference type="ARBA" id="ARBA00023134"/>
    </source>
</evidence>
<reference evidence="6" key="1">
    <citation type="submission" date="2022-11" db="EMBL/GenBank/DDBJ databases">
        <title>Centuries of genome instability and evolution in soft-shell clam transmissible cancer (bioRxiv).</title>
        <authorList>
            <person name="Hart S.F.M."/>
            <person name="Yonemitsu M.A."/>
            <person name="Giersch R.M."/>
            <person name="Beal B.F."/>
            <person name="Arriagada G."/>
            <person name="Davis B.W."/>
            <person name="Ostrander E.A."/>
            <person name="Goff S.P."/>
            <person name="Metzger M.J."/>
        </authorList>
    </citation>
    <scope>NUCLEOTIDE SEQUENCE</scope>
    <source>
        <strain evidence="6">MELC-2E11</strain>
        <tissue evidence="6">Siphon/mantle</tissue>
    </source>
</reference>
<dbReference type="Pfam" id="PF02263">
    <property type="entry name" value="GBP"/>
    <property type="match status" value="1"/>
</dbReference>
<evidence type="ECO:0000256" key="1">
    <source>
        <dbReference type="ARBA" id="ARBA00022741"/>
    </source>
</evidence>
<evidence type="ECO:0000313" key="6">
    <source>
        <dbReference type="EMBL" id="WAR13933.1"/>
    </source>
</evidence>